<dbReference type="SUPFAM" id="SSF53328">
    <property type="entry name" value="Formyltransferase"/>
    <property type="match status" value="1"/>
</dbReference>
<dbReference type="PANTHER" id="PTHR43369:SF2">
    <property type="entry name" value="PHOSPHORIBOSYLGLYCINAMIDE FORMYLTRANSFERASE"/>
    <property type="match status" value="1"/>
</dbReference>
<keyword evidence="8" id="KW-0809">Transit peptide</keyword>
<dbReference type="Proteomes" id="UP000315295">
    <property type="component" value="Unassembled WGS sequence"/>
</dbReference>
<proteinExistence type="inferred from homology"/>
<dbReference type="InterPro" id="IPR004607">
    <property type="entry name" value="GART"/>
</dbReference>
<evidence type="ECO:0000313" key="16">
    <source>
        <dbReference type="Proteomes" id="UP000315295"/>
    </source>
</evidence>
<keyword evidence="6" id="KW-0808">Transferase</keyword>
<evidence type="ECO:0000256" key="7">
    <source>
        <dbReference type="ARBA" id="ARBA00022755"/>
    </source>
</evidence>
<name>A0A540MJ56_MALBA</name>
<keyword evidence="7" id="KW-0658">Purine biosynthesis</keyword>
<dbReference type="NCBIfam" id="TIGR00639">
    <property type="entry name" value="PurN"/>
    <property type="match status" value="1"/>
</dbReference>
<keyword evidence="4" id="KW-0150">Chloroplast</keyword>
<dbReference type="HAMAP" id="MF_01930">
    <property type="entry name" value="PurN"/>
    <property type="match status" value="1"/>
</dbReference>
<comment type="pathway">
    <text evidence="2">Purine metabolism; IMP biosynthesis via de novo pathway; N(2)-formyl-N(1)-(5-phospho-D-ribosyl)glycinamide from N(1)-(5-phospho-D-ribosyl)glycinamide (10-formyl THF route): step 1/1.</text>
</comment>
<keyword evidence="5" id="KW-0934">Plastid</keyword>
<dbReference type="GO" id="GO:0009507">
    <property type="term" value="C:chloroplast"/>
    <property type="evidence" value="ECO:0007669"/>
    <property type="project" value="UniProtKB-SubCell"/>
</dbReference>
<evidence type="ECO:0000256" key="13">
    <source>
        <dbReference type="ARBA" id="ARBA00073488"/>
    </source>
</evidence>
<dbReference type="FunFam" id="3.40.50.170:FF:000011">
    <property type="entry name" value="phosphoribosylglycinamide formyltransferase, chloroplastic"/>
    <property type="match status" value="1"/>
</dbReference>
<evidence type="ECO:0000256" key="5">
    <source>
        <dbReference type="ARBA" id="ARBA00022640"/>
    </source>
</evidence>
<dbReference type="Pfam" id="PF00551">
    <property type="entry name" value="Formyl_trans_N"/>
    <property type="match status" value="1"/>
</dbReference>
<organism evidence="15 16">
    <name type="scientific">Malus baccata</name>
    <name type="common">Siberian crab apple</name>
    <name type="synonym">Pyrus baccata</name>
    <dbReference type="NCBI Taxonomy" id="106549"/>
    <lineage>
        <taxon>Eukaryota</taxon>
        <taxon>Viridiplantae</taxon>
        <taxon>Streptophyta</taxon>
        <taxon>Embryophyta</taxon>
        <taxon>Tracheophyta</taxon>
        <taxon>Spermatophyta</taxon>
        <taxon>Magnoliopsida</taxon>
        <taxon>eudicotyledons</taxon>
        <taxon>Gunneridae</taxon>
        <taxon>Pentapetalae</taxon>
        <taxon>rosids</taxon>
        <taxon>fabids</taxon>
        <taxon>Rosales</taxon>
        <taxon>Rosaceae</taxon>
        <taxon>Amygdaloideae</taxon>
        <taxon>Maleae</taxon>
        <taxon>Malus</taxon>
    </lineage>
</organism>
<dbReference type="PROSITE" id="PS00373">
    <property type="entry name" value="GART"/>
    <property type="match status" value="1"/>
</dbReference>
<dbReference type="EMBL" id="VIEB01000246">
    <property type="protein sequence ID" value="TQD98826.1"/>
    <property type="molecule type" value="Genomic_DNA"/>
</dbReference>
<evidence type="ECO:0000256" key="2">
    <source>
        <dbReference type="ARBA" id="ARBA00005054"/>
    </source>
</evidence>
<comment type="caution">
    <text evidence="15">The sequence shown here is derived from an EMBL/GenBank/DDBJ whole genome shotgun (WGS) entry which is preliminary data.</text>
</comment>
<feature type="domain" description="Formyl transferase N-terminal" evidence="14">
    <location>
        <begin position="87"/>
        <end position="272"/>
    </location>
</feature>
<evidence type="ECO:0000256" key="12">
    <source>
        <dbReference type="ARBA" id="ARBA00047664"/>
    </source>
</evidence>
<dbReference type="CDD" id="cd08645">
    <property type="entry name" value="FMT_core_GART"/>
    <property type="match status" value="1"/>
</dbReference>
<evidence type="ECO:0000256" key="3">
    <source>
        <dbReference type="ARBA" id="ARBA00012254"/>
    </source>
</evidence>
<sequence length="300" mass="32601">MEAQRLLSGFCSTSPIPNVKTQFFVKYPSPSSSTTSFAQSHKWVSFKARPLSTKLIKCTNSTHTETAEVVVSSDSYSQDSIGGILRKKLAVFVSGGGSNFRSIHEACLNGSILGDVVVLVASKQGCGGADYARDKSLPVIVFPKTKLEPDGISPADLVATLRGLEVDFVLLAGYLKLIPVELIQAYPRSILNIHPSLLPAFGGKGNYGMKVHKAVIASGARYSGPTIHFVDEHYDTGRILAQRVVPVLAKDTAEELAARVLREEHALYVEVTKALCEERIIWREDGVPIIRSKENPAEYS</sequence>
<evidence type="ECO:0000256" key="10">
    <source>
        <dbReference type="ARBA" id="ARBA00041324"/>
    </source>
</evidence>
<accession>A0A540MJ56</accession>
<keyword evidence="16" id="KW-1185">Reference proteome</keyword>
<dbReference type="InterPro" id="IPR002376">
    <property type="entry name" value="Formyl_transf_N"/>
</dbReference>
<evidence type="ECO:0000256" key="6">
    <source>
        <dbReference type="ARBA" id="ARBA00022679"/>
    </source>
</evidence>
<evidence type="ECO:0000259" key="14">
    <source>
        <dbReference type="Pfam" id="PF00551"/>
    </source>
</evidence>
<dbReference type="EC" id="2.1.2.2" evidence="3"/>
<dbReference type="GO" id="GO:0006189">
    <property type="term" value="P:'de novo' IMP biosynthetic process"/>
    <property type="evidence" value="ECO:0007669"/>
    <property type="project" value="UniProtKB-UniPathway"/>
</dbReference>
<dbReference type="AlphaFoldDB" id="A0A540MJ56"/>
<dbReference type="STRING" id="106549.A0A540MJ56"/>
<dbReference type="UniPathway" id="UPA00074">
    <property type="reaction ID" value="UER00126"/>
</dbReference>
<evidence type="ECO:0000256" key="1">
    <source>
        <dbReference type="ARBA" id="ARBA00004229"/>
    </source>
</evidence>
<evidence type="ECO:0000313" key="15">
    <source>
        <dbReference type="EMBL" id="TQD98826.1"/>
    </source>
</evidence>
<dbReference type="GO" id="GO:0004644">
    <property type="term" value="F:phosphoribosylglycinamide formyltransferase activity"/>
    <property type="evidence" value="ECO:0007669"/>
    <property type="project" value="UniProtKB-EC"/>
</dbReference>
<protein>
    <recommendedName>
        <fullName evidence="13">Phosphoribosylglycinamide formyltransferase, chloroplastic</fullName>
        <ecNumber evidence="3">2.1.2.2</ecNumber>
    </recommendedName>
    <alternativeName>
        <fullName evidence="11">5'-phosphoribosylglycinamide transformylase</fullName>
    </alternativeName>
    <alternativeName>
        <fullName evidence="10">GAR transformylase</fullName>
    </alternativeName>
</protein>
<evidence type="ECO:0000256" key="8">
    <source>
        <dbReference type="ARBA" id="ARBA00022946"/>
    </source>
</evidence>
<comment type="subcellular location">
    <subcellularLocation>
        <location evidence="1">Plastid</location>
        <location evidence="1">Chloroplast</location>
    </subcellularLocation>
</comment>
<evidence type="ECO:0000256" key="4">
    <source>
        <dbReference type="ARBA" id="ARBA00022528"/>
    </source>
</evidence>
<evidence type="ECO:0000256" key="11">
    <source>
        <dbReference type="ARBA" id="ARBA00041682"/>
    </source>
</evidence>
<comment type="similarity">
    <text evidence="9">Belongs to the GART family.</text>
</comment>
<dbReference type="PANTHER" id="PTHR43369">
    <property type="entry name" value="PHOSPHORIBOSYLGLYCINAMIDE FORMYLTRANSFERASE"/>
    <property type="match status" value="1"/>
</dbReference>
<evidence type="ECO:0000256" key="9">
    <source>
        <dbReference type="ARBA" id="ARBA00038440"/>
    </source>
</evidence>
<dbReference type="InterPro" id="IPR001555">
    <property type="entry name" value="GART_AS"/>
</dbReference>
<gene>
    <name evidence="15" type="ORF">C1H46_015469</name>
</gene>
<dbReference type="Gene3D" id="3.40.50.170">
    <property type="entry name" value="Formyl transferase, N-terminal domain"/>
    <property type="match status" value="1"/>
</dbReference>
<comment type="catalytic activity">
    <reaction evidence="12">
        <text>N(1)-(5-phospho-beta-D-ribosyl)glycinamide + (6R)-10-formyltetrahydrofolate = N(2)-formyl-N(1)-(5-phospho-beta-D-ribosyl)glycinamide + (6S)-5,6,7,8-tetrahydrofolate + H(+)</text>
        <dbReference type="Rhea" id="RHEA:15053"/>
        <dbReference type="ChEBI" id="CHEBI:15378"/>
        <dbReference type="ChEBI" id="CHEBI:57453"/>
        <dbReference type="ChEBI" id="CHEBI:143788"/>
        <dbReference type="ChEBI" id="CHEBI:147286"/>
        <dbReference type="ChEBI" id="CHEBI:195366"/>
        <dbReference type="EC" id="2.1.2.2"/>
    </reaction>
</comment>
<reference evidence="15 16" key="1">
    <citation type="journal article" date="2019" name="G3 (Bethesda)">
        <title>Sequencing of a Wild Apple (Malus baccata) Genome Unravels the Differences Between Cultivated and Wild Apple Species Regarding Disease Resistance and Cold Tolerance.</title>
        <authorList>
            <person name="Chen X."/>
        </authorList>
    </citation>
    <scope>NUCLEOTIDE SEQUENCE [LARGE SCALE GENOMIC DNA]</scope>
    <source>
        <strain evidence="16">cv. Shandingzi</strain>
        <tissue evidence="15">Leaves</tissue>
    </source>
</reference>
<dbReference type="InterPro" id="IPR036477">
    <property type="entry name" value="Formyl_transf_N_sf"/>
</dbReference>